<dbReference type="RefSeq" id="WP_128700616.1">
    <property type="nucleotide sequence ID" value="NZ_CP019384.1"/>
</dbReference>
<feature type="region of interest" description="Disordered" evidence="2">
    <location>
        <begin position="153"/>
        <end position="204"/>
    </location>
</feature>
<keyword evidence="1" id="KW-0175">Coiled coil</keyword>
<feature type="compositionally biased region" description="Basic residues" evidence="2">
    <location>
        <begin position="153"/>
        <end position="165"/>
    </location>
</feature>
<gene>
    <name evidence="3" type="ORF">BU251_07965</name>
</gene>
<evidence type="ECO:0000256" key="1">
    <source>
        <dbReference type="SAM" id="Coils"/>
    </source>
</evidence>
<evidence type="ECO:0000313" key="3">
    <source>
        <dbReference type="EMBL" id="QAT17657.1"/>
    </source>
</evidence>
<keyword evidence="4" id="KW-1185">Reference proteome</keyword>
<evidence type="ECO:0000256" key="2">
    <source>
        <dbReference type="SAM" id="MobiDB-lite"/>
    </source>
</evidence>
<reference evidence="3 4" key="1">
    <citation type="submission" date="2017-01" db="EMBL/GenBank/DDBJ databases">
        <title>First insights into the biology of 'candidatus Vampirococcus archaeovorus'.</title>
        <authorList>
            <person name="Kizina J."/>
            <person name="Jordan S."/>
            <person name="Stueber K."/>
            <person name="Reinhardt R."/>
            <person name="Harder J."/>
        </authorList>
    </citation>
    <scope>NUCLEOTIDE SEQUENCE [LARGE SCALE GENOMIC DNA]</scope>
    <source>
        <strain evidence="3 4">LiM</strain>
    </source>
</reference>
<feature type="coiled-coil region" evidence="1">
    <location>
        <begin position="52"/>
        <end position="152"/>
    </location>
</feature>
<dbReference type="AlphaFoldDB" id="A0A410P643"/>
<sequence>MNNRIKTGIIALLAGFSIFGLYQSLALMHKNSYLFEQLGRLQIELSATQLGLNQTRTLLTETYQKNTQLENEAVLLNSKLARAKQELEEQKNKINSLGNIIQQARRVNEFLQARNQEMSEQYVRVSFENQEMKKTLSSAAELKKAMAALRKKPARRAASKNKQAGKKVAPVKVRQPKKKVLVVNPKPAVTPPVPADQATEGNEGFVVKDGESTLLDKVDIRVIPVPQGGGPA</sequence>
<name>A0A410P643_VELA1</name>
<organism evidence="3 4">
    <name type="scientific">Velamenicoccus archaeovorus</name>
    <dbReference type="NCBI Taxonomy" id="1930593"/>
    <lineage>
        <taxon>Bacteria</taxon>
        <taxon>Pseudomonadati</taxon>
        <taxon>Candidatus Omnitrophota</taxon>
        <taxon>Candidatus Velamenicoccus</taxon>
    </lineage>
</organism>
<evidence type="ECO:0000313" key="4">
    <source>
        <dbReference type="Proteomes" id="UP000287243"/>
    </source>
</evidence>
<protein>
    <submittedName>
        <fullName evidence="3">Uncharacterized protein</fullName>
    </submittedName>
</protein>
<dbReference type="EMBL" id="CP019384">
    <property type="protein sequence ID" value="QAT17657.1"/>
    <property type="molecule type" value="Genomic_DNA"/>
</dbReference>
<dbReference type="Proteomes" id="UP000287243">
    <property type="component" value="Chromosome"/>
</dbReference>
<accession>A0A410P643</accession>
<proteinExistence type="predicted"/>
<dbReference type="KEGG" id="vai:BU251_07965"/>